<dbReference type="Proteomes" id="UP000266673">
    <property type="component" value="Unassembled WGS sequence"/>
</dbReference>
<organism evidence="1 2">
    <name type="scientific">Gigaspora rosea</name>
    <dbReference type="NCBI Taxonomy" id="44941"/>
    <lineage>
        <taxon>Eukaryota</taxon>
        <taxon>Fungi</taxon>
        <taxon>Fungi incertae sedis</taxon>
        <taxon>Mucoromycota</taxon>
        <taxon>Glomeromycotina</taxon>
        <taxon>Glomeromycetes</taxon>
        <taxon>Diversisporales</taxon>
        <taxon>Gigasporaceae</taxon>
        <taxon>Gigaspora</taxon>
    </lineage>
</organism>
<dbReference type="OrthoDB" id="2362701at2759"/>
<comment type="caution">
    <text evidence="1">The sequence shown here is derived from an EMBL/GenBank/DDBJ whole genome shotgun (WGS) entry which is preliminary data.</text>
</comment>
<keyword evidence="2" id="KW-1185">Reference proteome</keyword>
<sequence length="520" mass="60745">MTDSTISPANDAQQLQQNINDGSSKRWFSKCVSIEDNATKRETSCKGVLRAISLLTPISEEKHQELDGKYLCQTHYNYEVVNKAHYQARQIKLNERCAHPKHDIYKQKTKKNKKKCKDALINLPARLYKVLELDSTTKICHRCIKYTDSDSDYITNNDYTQATKRSSQDKNISQKAIQRIKPFQNLSKSMQYKRCKNIAMPIPKLFYNEVQSIFHPDDKIVLNEVIFSANNQQFRIVYNQPDNNNNLKKLAIVRTMDKEHISRNMYRVITGIKQDLPKEWAVSEMKQWIDNQIKQVVLIHNINLDTLHSETNENIDDEDVEIIKEATNVHLYFSVDWKFLITCLGHKAAIAEDFCPWCPVKKKQNVIEMYDWTISKSIEDLNSNYSKISGHKNKLLFSMIPLTNWVVDELHSEDPNTKAWTSGSLTGVDKLKVLQNFNLDLLFLNKDRAQLIRNLWNGFNELYEDMHKQSTLKDSGKENINKLAIIEIMEWENRNIYFLTHDVPVFFEKITTINVEDPIM</sequence>
<dbReference type="AlphaFoldDB" id="A0A397V7S2"/>
<name>A0A397V7S2_9GLOM</name>
<evidence type="ECO:0000313" key="1">
    <source>
        <dbReference type="EMBL" id="RIB16969.1"/>
    </source>
</evidence>
<reference evidence="1 2" key="1">
    <citation type="submission" date="2018-06" db="EMBL/GenBank/DDBJ databases">
        <title>Comparative genomics reveals the genomic features of Rhizophagus irregularis, R. cerebriforme, R. diaphanum and Gigaspora rosea, and their symbiotic lifestyle signature.</title>
        <authorList>
            <person name="Morin E."/>
            <person name="San Clemente H."/>
            <person name="Chen E.C.H."/>
            <person name="De La Providencia I."/>
            <person name="Hainaut M."/>
            <person name="Kuo A."/>
            <person name="Kohler A."/>
            <person name="Murat C."/>
            <person name="Tang N."/>
            <person name="Roy S."/>
            <person name="Loubradou J."/>
            <person name="Henrissat B."/>
            <person name="Grigoriev I.V."/>
            <person name="Corradi N."/>
            <person name="Roux C."/>
            <person name="Martin F.M."/>
        </authorList>
    </citation>
    <scope>NUCLEOTIDE SEQUENCE [LARGE SCALE GENOMIC DNA]</scope>
    <source>
        <strain evidence="1 2">DAOM 194757</strain>
    </source>
</reference>
<dbReference type="EMBL" id="QKWP01000639">
    <property type="protein sequence ID" value="RIB16969.1"/>
    <property type="molecule type" value="Genomic_DNA"/>
</dbReference>
<accession>A0A397V7S2</accession>
<proteinExistence type="predicted"/>
<gene>
    <name evidence="1" type="ORF">C2G38_2188568</name>
</gene>
<protein>
    <submittedName>
        <fullName evidence="1">Uncharacterized protein</fullName>
    </submittedName>
</protein>
<evidence type="ECO:0000313" key="2">
    <source>
        <dbReference type="Proteomes" id="UP000266673"/>
    </source>
</evidence>